<dbReference type="EMBL" id="JACGWN010000011">
    <property type="protein sequence ID" value="KAL0420409.1"/>
    <property type="molecule type" value="Genomic_DNA"/>
</dbReference>
<gene>
    <name evidence="1" type="ORF">Slati_3063800</name>
</gene>
<reference evidence="1" key="2">
    <citation type="journal article" date="2024" name="Plant">
        <title>Genomic evolution and insights into agronomic trait innovations of Sesamum species.</title>
        <authorList>
            <person name="Miao H."/>
            <person name="Wang L."/>
            <person name="Qu L."/>
            <person name="Liu H."/>
            <person name="Sun Y."/>
            <person name="Le M."/>
            <person name="Wang Q."/>
            <person name="Wei S."/>
            <person name="Zheng Y."/>
            <person name="Lin W."/>
            <person name="Duan Y."/>
            <person name="Cao H."/>
            <person name="Xiong S."/>
            <person name="Wang X."/>
            <person name="Wei L."/>
            <person name="Li C."/>
            <person name="Ma Q."/>
            <person name="Ju M."/>
            <person name="Zhao R."/>
            <person name="Li G."/>
            <person name="Mu C."/>
            <person name="Tian Q."/>
            <person name="Mei H."/>
            <person name="Zhang T."/>
            <person name="Gao T."/>
            <person name="Zhang H."/>
        </authorList>
    </citation>
    <scope>NUCLEOTIDE SEQUENCE</scope>
    <source>
        <strain evidence="1">KEN1</strain>
    </source>
</reference>
<accession>A0AAW2UTH7</accession>
<name>A0AAW2UTH7_9LAMI</name>
<sequence>MAQIKYQKEKKTKKSKAKACLFASISSTIFTRIMTLKSVYEIWNYLKSEYKGDERVNGMRVLNLIQEFELQRMKKSESIKEYSDRLLDIANRIRLLGSAFNNSIIEKILVTVPEKFGASISALENTKDLT</sequence>
<protein>
    <recommendedName>
        <fullName evidence="2">Retrovirus-related Pol polyprotein from transposon TNT 1-94</fullName>
    </recommendedName>
</protein>
<reference evidence="1" key="1">
    <citation type="submission" date="2020-06" db="EMBL/GenBank/DDBJ databases">
        <authorList>
            <person name="Li T."/>
            <person name="Hu X."/>
            <person name="Zhang T."/>
            <person name="Song X."/>
            <person name="Zhang H."/>
            <person name="Dai N."/>
            <person name="Sheng W."/>
            <person name="Hou X."/>
            <person name="Wei L."/>
        </authorList>
    </citation>
    <scope>NUCLEOTIDE SEQUENCE</scope>
    <source>
        <strain evidence="1">KEN1</strain>
        <tissue evidence="1">Leaf</tissue>
    </source>
</reference>
<dbReference type="Pfam" id="PF14223">
    <property type="entry name" value="Retrotran_gag_2"/>
    <property type="match status" value="1"/>
</dbReference>
<dbReference type="PANTHER" id="PTHR35317:SF11">
    <property type="entry name" value="CCHC-TYPE DOMAIN-CONTAINING PROTEIN"/>
    <property type="match status" value="1"/>
</dbReference>
<dbReference type="PANTHER" id="PTHR35317">
    <property type="entry name" value="OS04G0629600 PROTEIN"/>
    <property type="match status" value="1"/>
</dbReference>
<organism evidence="1">
    <name type="scientific">Sesamum latifolium</name>
    <dbReference type="NCBI Taxonomy" id="2727402"/>
    <lineage>
        <taxon>Eukaryota</taxon>
        <taxon>Viridiplantae</taxon>
        <taxon>Streptophyta</taxon>
        <taxon>Embryophyta</taxon>
        <taxon>Tracheophyta</taxon>
        <taxon>Spermatophyta</taxon>
        <taxon>Magnoliopsida</taxon>
        <taxon>eudicotyledons</taxon>
        <taxon>Gunneridae</taxon>
        <taxon>Pentapetalae</taxon>
        <taxon>asterids</taxon>
        <taxon>lamiids</taxon>
        <taxon>Lamiales</taxon>
        <taxon>Pedaliaceae</taxon>
        <taxon>Sesamum</taxon>
    </lineage>
</organism>
<dbReference type="AlphaFoldDB" id="A0AAW2UTH7"/>
<evidence type="ECO:0000313" key="1">
    <source>
        <dbReference type="EMBL" id="KAL0420409.1"/>
    </source>
</evidence>
<comment type="caution">
    <text evidence="1">The sequence shown here is derived from an EMBL/GenBank/DDBJ whole genome shotgun (WGS) entry which is preliminary data.</text>
</comment>
<evidence type="ECO:0008006" key="2">
    <source>
        <dbReference type="Google" id="ProtNLM"/>
    </source>
</evidence>
<proteinExistence type="predicted"/>